<name>A0A9E7TJY4_9EURY</name>
<proteinExistence type="predicted"/>
<dbReference type="KEGG" id="mend:L6E24_13180"/>
<protein>
    <submittedName>
        <fullName evidence="2">Uncharacterized protein</fullName>
    </submittedName>
</protein>
<evidence type="ECO:0000313" key="3">
    <source>
        <dbReference type="Proteomes" id="UP001060368"/>
    </source>
</evidence>
<dbReference type="Proteomes" id="UP001060368">
    <property type="component" value="Chromosome"/>
</dbReference>
<reference evidence="2" key="1">
    <citation type="submission" date="2022-04" db="EMBL/GenBank/DDBJ databases">
        <title>Complete genome of Methanoplanus endosymbiosus DSM 3599.</title>
        <authorList>
            <person name="Chen S.-C."/>
            <person name="You Y.-T."/>
            <person name="Zhou Y.-Z."/>
            <person name="Lai M.-C."/>
        </authorList>
    </citation>
    <scope>NUCLEOTIDE SEQUENCE</scope>
    <source>
        <strain evidence="2">DSM 3599</strain>
    </source>
</reference>
<evidence type="ECO:0000313" key="2">
    <source>
        <dbReference type="EMBL" id="UUX92279.1"/>
    </source>
</evidence>
<gene>
    <name evidence="2" type="ORF">L6E24_13180</name>
</gene>
<dbReference type="AlphaFoldDB" id="A0A9E7TJY4"/>
<keyword evidence="3" id="KW-1185">Reference proteome</keyword>
<accession>A0A9E7TJY4</accession>
<sequence length="120" mass="14006">MEAIRRIVKISDNHEITIKVPDYIPKNEHIEVIMLLKDESELFNESDNTILIPEQLNSKQAIKDQDSKNSGKNAVSNSSSETYKQKIKRMREAMNDKLFLEDIAEVSEDYKYVDQEGWEE</sequence>
<dbReference type="GeneID" id="74308673"/>
<dbReference type="EMBL" id="CP096115">
    <property type="protein sequence ID" value="UUX92279.1"/>
    <property type="molecule type" value="Genomic_DNA"/>
</dbReference>
<evidence type="ECO:0000256" key="1">
    <source>
        <dbReference type="SAM" id="MobiDB-lite"/>
    </source>
</evidence>
<feature type="compositionally biased region" description="Polar residues" evidence="1">
    <location>
        <begin position="70"/>
        <end position="82"/>
    </location>
</feature>
<organism evidence="2 3">
    <name type="scientific">Methanoplanus endosymbiosus</name>
    <dbReference type="NCBI Taxonomy" id="33865"/>
    <lineage>
        <taxon>Archaea</taxon>
        <taxon>Methanobacteriati</taxon>
        <taxon>Methanobacteriota</taxon>
        <taxon>Stenosarchaea group</taxon>
        <taxon>Methanomicrobia</taxon>
        <taxon>Methanomicrobiales</taxon>
        <taxon>Methanomicrobiaceae</taxon>
        <taxon>Methanoplanus</taxon>
    </lineage>
</organism>
<dbReference type="RefSeq" id="WP_257742428.1">
    <property type="nucleotide sequence ID" value="NZ_CP096115.1"/>
</dbReference>
<feature type="region of interest" description="Disordered" evidence="1">
    <location>
        <begin position="61"/>
        <end position="84"/>
    </location>
</feature>